<sequence>MLMPLGQSSNLQHLHVSTFLHVLEDIEIDISHLVNLRTLCLYGVDDDEWEAEDEIPRFQKFLSQIPGNMPHLEDLTIVFYVDEDINIADLGVLDEYLAGDNFSRVKRMTIALYPSPLTQTWSGLRNICKKIRQQFPLLDKRGILAVNETKLNYPNYTIGID</sequence>
<gene>
    <name evidence="1" type="ORF">QCA50_013332</name>
</gene>
<name>A0AAW0FP83_9APHY</name>
<keyword evidence="2" id="KW-1185">Reference proteome</keyword>
<reference evidence="1 2" key="1">
    <citation type="submission" date="2022-09" db="EMBL/GenBank/DDBJ databases">
        <authorList>
            <person name="Palmer J.M."/>
        </authorList>
    </citation>
    <scope>NUCLEOTIDE SEQUENCE [LARGE SCALE GENOMIC DNA]</scope>
    <source>
        <strain evidence="1 2">DSM 7382</strain>
    </source>
</reference>
<dbReference type="EMBL" id="JASBNA010000030">
    <property type="protein sequence ID" value="KAK7683498.1"/>
    <property type="molecule type" value="Genomic_DNA"/>
</dbReference>
<evidence type="ECO:0000313" key="1">
    <source>
        <dbReference type="EMBL" id="KAK7683498.1"/>
    </source>
</evidence>
<dbReference type="Proteomes" id="UP001385951">
    <property type="component" value="Unassembled WGS sequence"/>
</dbReference>
<organism evidence="1 2">
    <name type="scientific">Cerrena zonata</name>
    <dbReference type="NCBI Taxonomy" id="2478898"/>
    <lineage>
        <taxon>Eukaryota</taxon>
        <taxon>Fungi</taxon>
        <taxon>Dikarya</taxon>
        <taxon>Basidiomycota</taxon>
        <taxon>Agaricomycotina</taxon>
        <taxon>Agaricomycetes</taxon>
        <taxon>Polyporales</taxon>
        <taxon>Cerrenaceae</taxon>
        <taxon>Cerrena</taxon>
    </lineage>
</organism>
<protein>
    <submittedName>
        <fullName evidence="1">Uncharacterized protein</fullName>
    </submittedName>
</protein>
<dbReference type="AlphaFoldDB" id="A0AAW0FP83"/>
<evidence type="ECO:0000313" key="2">
    <source>
        <dbReference type="Proteomes" id="UP001385951"/>
    </source>
</evidence>
<comment type="caution">
    <text evidence="1">The sequence shown here is derived from an EMBL/GenBank/DDBJ whole genome shotgun (WGS) entry which is preliminary data.</text>
</comment>
<accession>A0AAW0FP83</accession>
<proteinExistence type="predicted"/>